<organism evidence="1 2">
    <name type="scientific">Porites evermanni</name>
    <dbReference type="NCBI Taxonomy" id="104178"/>
    <lineage>
        <taxon>Eukaryota</taxon>
        <taxon>Metazoa</taxon>
        <taxon>Cnidaria</taxon>
        <taxon>Anthozoa</taxon>
        <taxon>Hexacorallia</taxon>
        <taxon>Scleractinia</taxon>
        <taxon>Fungiina</taxon>
        <taxon>Poritidae</taxon>
        <taxon>Porites</taxon>
    </lineage>
</organism>
<evidence type="ECO:0000313" key="1">
    <source>
        <dbReference type="EMBL" id="CAH3020946.1"/>
    </source>
</evidence>
<dbReference type="EMBL" id="CALNXI010000164">
    <property type="protein sequence ID" value="CAH3020946.1"/>
    <property type="molecule type" value="Genomic_DNA"/>
</dbReference>
<name>A0ABN8LY95_9CNID</name>
<proteinExistence type="predicted"/>
<gene>
    <name evidence="1" type="ORF">PEVE_00009293</name>
</gene>
<keyword evidence="2" id="KW-1185">Reference proteome</keyword>
<accession>A0ABN8LY95</accession>
<comment type="caution">
    <text evidence="1">The sequence shown here is derived from an EMBL/GenBank/DDBJ whole genome shotgun (WGS) entry which is preliminary data.</text>
</comment>
<reference evidence="1 2" key="1">
    <citation type="submission" date="2022-05" db="EMBL/GenBank/DDBJ databases">
        <authorList>
            <consortium name="Genoscope - CEA"/>
            <person name="William W."/>
        </authorList>
    </citation>
    <scope>NUCLEOTIDE SEQUENCE [LARGE SCALE GENOMIC DNA]</scope>
</reference>
<dbReference type="Proteomes" id="UP001159427">
    <property type="component" value="Unassembled WGS sequence"/>
</dbReference>
<protein>
    <submittedName>
        <fullName evidence="1">Uncharacterized protein</fullName>
    </submittedName>
</protein>
<sequence>MHRQGRKRKVGTVTPPDGLIASACRTPSPKRHKDHGITNEDFHAYNGQAVLRDNSYKVLGCGSFTVSPKFSWSSSPICRVNSVSVPEISLRARAALIMCPCSGSKILMNRQINIHVLVRFQA</sequence>
<evidence type="ECO:0000313" key="2">
    <source>
        <dbReference type="Proteomes" id="UP001159427"/>
    </source>
</evidence>